<feature type="transmembrane region" description="Helical" evidence="4">
    <location>
        <begin position="305"/>
        <end position="326"/>
    </location>
</feature>
<feature type="transmembrane region" description="Helical" evidence="4">
    <location>
        <begin position="216"/>
        <end position="241"/>
    </location>
</feature>
<dbReference type="PANTHER" id="PTHR23521">
    <property type="entry name" value="TRANSPORTER MFS SUPERFAMILY"/>
    <property type="match status" value="1"/>
</dbReference>
<dbReference type="RefSeq" id="WP_126701087.1">
    <property type="nucleotide sequence ID" value="NZ_RWKW01000061.1"/>
</dbReference>
<reference evidence="6 7" key="1">
    <citation type="submission" date="2018-12" db="EMBL/GenBank/DDBJ databases">
        <title>Mesorhizobium carbonis sp. nov., isolated from coal mine water.</title>
        <authorList>
            <person name="Xin W."/>
            <person name="Xu Z."/>
            <person name="Xiang F."/>
            <person name="Zhang J."/>
            <person name="Xi L."/>
            <person name="Liu J."/>
        </authorList>
    </citation>
    <scope>NUCLEOTIDE SEQUENCE [LARGE SCALE GENOMIC DNA]</scope>
    <source>
        <strain evidence="6 7">B2.3</strain>
    </source>
</reference>
<dbReference type="EMBL" id="RWKW01000061">
    <property type="protein sequence ID" value="RST85230.1"/>
    <property type="molecule type" value="Genomic_DNA"/>
</dbReference>
<comment type="caution">
    <text evidence="6">The sequence shown here is derived from an EMBL/GenBank/DDBJ whole genome shotgun (WGS) entry which is preliminary data.</text>
</comment>
<gene>
    <name evidence="6" type="ORF">EJC49_16765</name>
</gene>
<feature type="transmembrane region" description="Helical" evidence="4">
    <location>
        <begin position="177"/>
        <end position="195"/>
    </location>
</feature>
<dbReference type="Proteomes" id="UP000278398">
    <property type="component" value="Unassembled WGS sequence"/>
</dbReference>
<dbReference type="Pfam" id="PF07690">
    <property type="entry name" value="MFS_1"/>
    <property type="match status" value="2"/>
</dbReference>
<dbReference type="InterPro" id="IPR036259">
    <property type="entry name" value="MFS_trans_sf"/>
</dbReference>
<keyword evidence="2 4" id="KW-1133">Transmembrane helix</keyword>
<sequence length="435" mass="45195">MSTLPKTSEPDGADATAVISAPFIAITSVILSSALVAVGNGLMFAFIPVRLGAEGFPPTWAGLILTGLSAGGMAGCFLTGRMVTRVGHARVFMTFSALIILSNVVVSLKLDPWLWIAARALYGFAICGLFIVAQSWLNDVVGNSIRGRVTATFYMSYIVGLGLGSYLLAFIDPMQNTAPLLAITFAALSIVPVGLTRLRTPPAPPIASIALRRAWAISPVGLAGMLAVGGLSMMVAGFAPIHATAIGFDKDAIALLLLAMPLGTLIVQLPFGWLSDRTDRRYVLVAASLIVSLAGLLAIGADSWAFGWMVLVYMVWSGATESIYSISSAHANDRAEKGDLVVLSSTMLFAWSLSGFLIPGLATILTAFVGTGAFIGIAILIALGFCGFVAWRLTQTDAVPAEASGDFAPLSAQAPPAADLAFAPAEEALSPASRA</sequence>
<name>A0A3S0G713_9HYPH</name>
<keyword evidence="1 4" id="KW-0812">Transmembrane</keyword>
<dbReference type="InterPro" id="IPR011701">
    <property type="entry name" value="MFS"/>
</dbReference>
<evidence type="ECO:0000256" key="4">
    <source>
        <dbReference type="SAM" id="Phobius"/>
    </source>
</evidence>
<dbReference type="CDD" id="cd17477">
    <property type="entry name" value="MFS_YcaD_like"/>
    <property type="match status" value="1"/>
</dbReference>
<proteinExistence type="predicted"/>
<dbReference type="Gene3D" id="1.20.1250.20">
    <property type="entry name" value="MFS general substrate transporter like domains"/>
    <property type="match status" value="2"/>
</dbReference>
<feature type="transmembrane region" description="Helical" evidence="4">
    <location>
        <begin position="149"/>
        <end position="171"/>
    </location>
</feature>
<evidence type="ECO:0000256" key="3">
    <source>
        <dbReference type="ARBA" id="ARBA00023136"/>
    </source>
</evidence>
<dbReference type="PANTHER" id="PTHR23521:SF3">
    <property type="entry name" value="MFS TRANSPORTER"/>
    <property type="match status" value="1"/>
</dbReference>
<keyword evidence="7" id="KW-1185">Reference proteome</keyword>
<feature type="transmembrane region" description="Helical" evidence="4">
    <location>
        <begin position="364"/>
        <end position="391"/>
    </location>
</feature>
<dbReference type="GO" id="GO:0022857">
    <property type="term" value="F:transmembrane transporter activity"/>
    <property type="evidence" value="ECO:0007669"/>
    <property type="project" value="InterPro"/>
</dbReference>
<feature type="transmembrane region" description="Helical" evidence="4">
    <location>
        <begin position="253"/>
        <end position="274"/>
    </location>
</feature>
<feature type="transmembrane region" description="Helical" evidence="4">
    <location>
        <begin position="59"/>
        <end position="79"/>
    </location>
</feature>
<dbReference type="OrthoDB" id="9810614at2"/>
<feature type="domain" description="Major facilitator superfamily (MFS) profile" evidence="5">
    <location>
        <begin position="25"/>
        <end position="390"/>
    </location>
</feature>
<evidence type="ECO:0000259" key="5">
    <source>
        <dbReference type="PROSITE" id="PS50850"/>
    </source>
</evidence>
<dbReference type="PROSITE" id="PS50850">
    <property type="entry name" value="MFS"/>
    <property type="match status" value="1"/>
</dbReference>
<dbReference type="GO" id="GO:0005886">
    <property type="term" value="C:plasma membrane"/>
    <property type="evidence" value="ECO:0007669"/>
    <property type="project" value="TreeGrafter"/>
</dbReference>
<evidence type="ECO:0000313" key="7">
    <source>
        <dbReference type="Proteomes" id="UP000278398"/>
    </source>
</evidence>
<evidence type="ECO:0000256" key="1">
    <source>
        <dbReference type="ARBA" id="ARBA00022692"/>
    </source>
</evidence>
<evidence type="ECO:0000313" key="6">
    <source>
        <dbReference type="EMBL" id="RST85230.1"/>
    </source>
</evidence>
<dbReference type="InterPro" id="IPR020846">
    <property type="entry name" value="MFS_dom"/>
</dbReference>
<feature type="transmembrane region" description="Helical" evidence="4">
    <location>
        <begin position="338"/>
        <end position="358"/>
    </location>
</feature>
<accession>A0A3S0G713</accession>
<dbReference type="SUPFAM" id="SSF103473">
    <property type="entry name" value="MFS general substrate transporter"/>
    <property type="match status" value="1"/>
</dbReference>
<organism evidence="6 7">
    <name type="scientific">Aquibium carbonis</name>
    <dbReference type="NCBI Taxonomy" id="2495581"/>
    <lineage>
        <taxon>Bacteria</taxon>
        <taxon>Pseudomonadati</taxon>
        <taxon>Pseudomonadota</taxon>
        <taxon>Alphaproteobacteria</taxon>
        <taxon>Hyphomicrobiales</taxon>
        <taxon>Phyllobacteriaceae</taxon>
        <taxon>Aquibium</taxon>
    </lineage>
</organism>
<evidence type="ECO:0000256" key="2">
    <source>
        <dbReference type="ARBA" id="ARBA00022989"/>
    </source>
</evidence>
<keyword evidence="3 4" id="KW-0472">Membrane</keyword>
<dbReference type="InterPro" id="IPR047200">
    <property type="entry name" value="MFS_YcaD-like"/>
</dbReference>
<feature type="transmembrane region" description="Helical" evidence="4">
    <location>
        <begin position="91"/>
        <end position="110"/>
    </location>
</feature>
<feature type="transmembrane region" description="Helical" evidence="4">
    <location>
        <begin position="281"/>
        <end position="299"/>
    </location>
</feature>
<feature type="transmembrane region" description="Helical" evidence="4">
    <location>
        <begin position="116"/>
        <end position="137"/>
    </location>
</feature>
<dbReference type="AlphaFoldDB" id="A0A3S0G713"/>
<protein>
    <submittedName>
        <fullName evidence="6">MFS transporter</fullName>
    </submittedName>
</protein>
<feature type="transmembrane region" description="Helical" evidence="4">
    <location>
        <begin position="21"/>
        <end position="47"/>
    </location>
</feature>